<evidence type="ECO:0000256" key="2">
    <source>
        <dbReference type="ARBA" id="ARBA00023043"/>
    </source>
</evidence>
<dbReference type="InterPro" id="IPR002110">
    <property type="entry name" value="Ankyrin_rpt"/>
</dbReference>
<comment type="caution">
    <text evidence="4">The sequence shown here is derived from an EMBL/GenBank/DDBJ whole genome shotgun (WGS) entry which is preliminary data.</text>
</comment>
<feature type="repeat" description="ANK" evidence="3">
    <location>
        <begin position="290"/>
        <end position="312"/>
    </location>
</feature>
<feature type="repeat" description="ANK" evidence="3">
    <location>
        <begin position="411"/>
        <end position="443"/>
    </location>
</feature>
<evidence type="ECO:0000256" key="1">
    <source>
        <dbReference type="ARBA" id="ARBA00022737"/>
    </source>
</evidence>
<organism evidence="4 5">
    <name type="scientific">Artemisia annua</name>
    <name type="common">Sweet wormwood</name>
    <dbReference type="NCBI Taxonomy" id="35608"/>
    <lineage>
        <taxon>Eukaryota</taxon>
        <taxon>Viridiplantae</taxon>
        <taxon>Streptophyta</taxon>
        <taxon>Embryophyta</taxon>
        <taxon>Tracheophyta</taxon>
        <taxon>Spermatophyta</taxon>
        <taxon>Magnoliopsida</taxon>
        <taxon>eudicotyledons</taxon>
        <taxon>Gunneridae</taxon>
        <taxon>Pentapetalae</taxon>
        <taxon>asterids</taxon>
        <taxon>campanulids</taxon>
        <taxon>Asterales</taxon>
        <taxon>Asteraceae</taxon>
        <taxon>Asteroideae</taxon>
        <taxon>Anthemideae</taxon>
        <taxon>Artemisiinae</taxon>
        <taxon>Artemisia</taxon>
    </lineage>
</organism>
<evidence type="ECO:0000256" key="3">
    <source>
        <dbReference type="PROSITE-ProRule" id="PRU00023"/>
    </source>
</evidence>
<dbReference type="PANTHER" id="PTHR24166:SF48">
    <property type="entry name" value="PROTEIN VAPYRIN"/>
    <property type="match status" value="1"/>
</dbReference>
<accession>A0A2U1QG31</accession>
<dbReference type="Gene3D" id="2.60.40.10">
    <property type="entry name" value="Immunoglobulins"/>
    <property type="match status" value="1"/>
</dbReference>
<proteinExistence type="predicted"/>
<dbReference type="Gene3D" id="1.25.40.20">
    <property type="entry name" value="Ankyrin repeat-containing domain"/>
    <property type="match status" value="3"/>
</dbReference>
<dbReference type="PANTHER" id="PTHR24166">
    <property type="entry name" value="ROLLING PEBBLES, ISOFORM B"/>
    <property type="match status" value="1"/>
</dbReference>
<dbReference type="PROSITE" id="PS50088">
    <property type="entry name" value="ANK_REPEAT"/>
    <property type="match status" value="6"/>
</dbReference>
<feature type="repeat" description="ANK" evidence="3">
    <location>
        <begin position="378"/>
        <end position="410"/>
    </location>
</feature>
<feature type="repeat" description="ANK" evidence="3">
    <location>
        <begin position="192"/>
        <end position="224"/>
    </location>
</feature>
<dbReference type="InterPro" id="IPR013783">
    <property type="entry name" value="Ig-like_fold"/>
</dbReference>
<evidence type="ECO:0000313" key="4">
    <source>
        <dbReference type="EMBL" id="PWA96969.1"/>
    </source>
</evidence>
<keyword evidence="1" id="KW-0677">Repeat</keyword>
<dbReference type="InterPro" id="IPR036770">
    <property type="entry name" value="Ankyrin_rpt-contain_sf"/>
</dbReference>
<feature type="repeat" description="ANK" evidence="3">
    <location>
        <begin position="159"/>
        <end position="191"/>
    </location>
</feature>
<keyword evidence="5" id="KW-1185">Reference proteome</keyword>
<dbReference type="OrthoDB" id="194358at2759"/>
<dbReference type="EMBL" id="PKPP01000150">
    <property type="protein sequence ID" value="PWA96969.1"/>
    <property type="molecule type" value="Genomic_DNA"/>
</dbReference>
<dbReference type="AlphaFoldDB" id="A0A2U1QG31"/>
<dbReference type="Proteomes" id="UP000245207">
    <property type="component" value="Unassembled WGS sequence"/>
</dbReference>
<dbReference type="Pfam" id="PF12796">
    <property type="entry name" value="Ank_2"/>
    <property type="match status" value="2"/>
</dbReference>
<reference evidence="4 5" key="1">
    <citation type="journal article" date="2018" name="Mol. Plant">
        <title>The genome of Artemisia annua provides insight into the evolution of Asteraceae family and artemisinin biosynthesis.</title>
        <authorList>
            <person name="Shen Q."/>
            <person name="Zhang L."/>
            <person name="Liao Z."/>
            <person name="Wang S."/>
            <person name="Yan T."/>
            <person name="Shi P."/>
            <person name="Liu M."/>
            <person name="Fu X."/>
            <person name="Pan Q."/>
            <person name="Wang Y."/>
            <person name="Lv Z."/>
            <person name="Lu X."/>
            <person name="Zhang F."/>
            <person name="Jiang W."/>
            <person name="Ma Y."/>
            <person name="Chen M."/>
            <person name="Hao X."/>
            <person name="Li L."/>
            <person name="Tang Y."/>
            <person name="Lv G."/>
            <person name="Zhou Y."/>
            <person name="Sun X."/>
            <person name="Brodelius P.E."/>
            <person name="Rose J.K.C."/>
            <person name="Tang K."/>
        </authorList>
    </citation>
    <scope>NUCLEOTIDE SEQUENCE [LARGE SCALE GENOMIC DNA]</scope>
    <source>
        <strain evidence="5">cv. Huhao1</strain>
        <tissue evidence="4">Leaf</tissue>
    </source>
</reference>
<dbReference type="PRINTS" id="PR01415">
    <property type="entry name" value="ANKYRIN"/>
</dbReference>
<keyword evidence="2 3" id="KW-0040">ANK repeat</keyword>
<dbReference type="STRING" id="35608.A0A2U1QG31"/>
<protein>
    <submittedName>
        <fullName evidence="4">Ankyrin repeat-containing protein</fullName>
    </submittedName>
</protein>
<sequence>MDRLVKADVNELNLMFTKNQKCSTSFNLTNLMHTMSVAISLNTTNQTIFSFTQAYSIIPPLGTSTFTLNLAKPCDIPPLSTPLDNVLVRSSMLPTGKASQEELKRLFSKPGPYIFKDATIPISVVGPHVIEFLTCSSTSKTLEIAFVITKAITWCDKSQLTSLLRLAVMHGNCYVVSSLLDAGADVNTWEPDGESVISLAVKSGDIDTVKLLVESSCVIDQEHDRLLHVAASMNRVDILEVLCMGYLDLGINLVDFEGQTPLHIGATHGYVQVLKFLVDLGIDPDLVDFKGWTPLHCASSNGHVEAVEFLLDSCNYVKYAVNKEGKTAYNLAVEKGYTDLYDMLHLGDVLHQAARKGDIVEMKKCLENGAKVNGKDQHGWTALHRAAFKGHIDGVKVLLNHGARVDLVDGSGYTALHRAVEAGHVQLAMILIGHGAKANMKSLVVPFDLDSVKKYPVLDAAIRHTTIEKASISVSYV</sequence>
<dbReference type="InterPro" id="IPR050889">
    <property type="entry name" value="Dendritic_Spine_Reg/Scaffold"/>
</dbReference>
<evidence type="ECO:0000313" key="5">
    <source>
        <dbReference type="Proteomes" id="UP000245207"/>
    </source>
</evidence>
<dbReference type="Pfam" id="PF13637">
    <property type="entry name" value="Ank_4"/>
    <property type="match status" value="1"/>
</dbReference>
<dbReference type="PROSITE" id="PS50297">
    <property type="entry name" value="ANK_REP_REGION"/>
    <property type="match status" value="4"/>
</dbReference>
<dbReference type="SUPFAM" id="SSF48403">
    <property type="entry name" value="Ankyrin repeat"/>
    <property type="match status" value="1"/>
</dbReference>
<name>A0A2U1QG31_ARTAN</name>
<feature type="repeat" description="ANK" evidence="3">
    <location>
        <begin position="257"/>
        <end position="289"/>
    </location>
</feature>
<gene>
    <name evidence="4" type="ORF">CTI12_AA033510</name>
</gene>
<dbReference type="SMART" id="SM00248">
    <property type="entry name" value="ANK"/>
    <property type="match status" value="8"/>
</dbReference>